<dbReference type="GO" id="GO:1901605">
    <property type="term" value="P:alpha-amino acid metabolic process"/>
    <property type="evidence" value="ECO:0007669"/>
    <property type="project" value="TreeGrafter"/>
</dbReference>
<keyword evidence="4" id="KW-0663">Pyridoxal phosphate</keyword>
<dbReference type="GO" id="GO:0005829">
    <property type="term" value="C:cytosol"/>
    <property type="evidence" value="ECO:0007669"/>
    <property type="project" value="TreeGrafter"/>
</dbReference>
<evidence type="ECO:0000256" key="3">
    <source>
        <dbReference type="ARBA" id="ARBA00022679"/>
    </source>
</evidence>
<dbReference type="InterPro" id="IPR004839">
    <property type="entry name" value="Aminotransferase_I/II_large"/>
</dbReference>
<dbReference type="InterPro" id="IPR015424">
    <property type="entry name" value="PyrdxlP-dep_Trfase"/>
</dbReference>
<sequence length="426" mass="47954">MEFSDFGKKLTSRSGILLLMDDLGKPLPPGVKPYPLGGGNPARIDKVEKVYREEMEKILSSGEAFENILSHYDAPQGRMSFARAIASYFSKNFNWPVKIENVAISNGSQSAMFYLFNLFSGSFGDKKKTILFPLMPEYVGYADQGIETNTFVSVPSKCEYFDDHSFKYTLDQDAVREYLTNHEEVGAICVTRPTNPSGNVLTDKEIKFLSDIAKEFNVPLIIDNAYGLPFPNIVFTDDATPIWNENIILSMSLSKIGLPSLRTGIILARPEVVEALSNINAIAALASGSMGQALAEDLINSGKLVDMANSYVKPFYDNKRKNIINYINEYFEGTKYHYHRIEGSIFCFLYLPDLKISSIEFYKKLKERGVITVPGEYFFFGSEEQKAGKPYPHSHYDKCLRINYSAPDDIVIEGIKIIAELYKAWS</sequence>
<keyword evidence="3 6" id="KW-0808">Transferase</keyword>
<reference evidence="6 7" key="1">
    <citation type="submission" date="2019-08" db="EMBL/GenBank/DDBJ databases">
        <title>In-depth cultivation of the pig gut microbiome towards novel bacterial diversity and tailored functional studies.</title>
        <authorList>
            <person name="Wylensek D."/>
            <person name="Hitch T.C.A."/>
            <person name="Clavel T."/>
        </authorList>
    </citation>
    <scope>NUCLEOTIDE SEQUENCE [LARGE SCALE GENOMIC DNA]</scope>
    <source>
        <strain evidence="6 7">NM-380-WT-3C1</strain>
    </source>
</reference>
<keyword evidence="7" id="KW-1185">Reference proteome</keyword>
<dbReference type="Gene3D" id="3.40.640.10">
    <property type="entry name" value="Type I PLP-dependent aspartate aminotransferase-like (Major domain)"/>
    <property type="match status" value="1"/>
</dbReference>
<dbReference type="EC" id="2.6.1.66" evidence="6"/>
<dbReference type="RefSeq" id="WP_154425407.1">
    <property type="nucleotide sequence ID" value="NZ_VUNN01000011.1"/>
</dbReference>
<dbReference type="GO" id="GO:0030170">
    <property type="term" value="F:pyridoxal phosphate binding"/>
    <property type="evidence" value="ECO:0007669"/>
    <property type="project" value="InterPro"/>
</dbReference>
<comment type="caution">
    <text evidence="6">The sequence shown here is derived from an EMBL/GenBank/DDBJ whole genome shotgun (WGS) entry which is preliminary data.</text>
</comment>
<organism evidence="6 7">
    <name type="scientific">Bullifex porci</name>
    <dbReference type="NCBI Taxonomy" id="2606638"/>
    <lineage>
        <taxon>Bacteria</taxon>
        <taxon>Pseudomonadati</taxon>
        <taxon>Spirochaetota</taxon>
        <taxon>Spirochaetia</taxon>
        <taxon>Spirochaetales</taxon>
        <taxon>Spirochaetaceae</taxon>
        <taxon>Bullifex</taxon>
    </lineage>
</organism>
<evidence type="ECO:0000256" key="4">
    <source>
        <dbReference type="ARBA" id="ARBA00022898"/>
    </source>
</evidence>
<dbReference type="PANTHER" id="PTHR42790:SF4">
    <property type="entry name" value="VALINE--PYRUVATE AMINOTRANSFERASE"/>
    <property type="match status" value="1"/>
</dbReference>
<dbReference type="SUPFAM" id="SSF53383">
    <property type="entry name" value="PLP-dependent transferases"/>
    <property type="match status" value="1"/>
</dbReference>
<dbReference type="NCBIfam" id="NF006964">
    <property type="entry name" value="PRK09440.1-2"/>
    <property type="match status" value="1"/>
</dbReference>
<evidence type="ECO:0000313" key="6">
    <source>
        <dbReference type="EMBL" id="MSU06437.1"/>
    </source>
</evidence>
<dbReference type="Proteomes" id="UP000460549">
    <property type="component" value="Unassembled WGS sequence"/>
</dbReference>
<evidence type="ECO:0000256" key="1">
    <source>
        <dbReference type="ARBA" id="ARBA00001933"/>
    </source>
</evidence>
<evidence type="ECO:0000313" key="7">
    <source>
        <dbReference type="Proteomes" id="UP000460549"/>
    </source>
</evidence>
<keyword evidence="6" id="KW-0670">Pyruvate</keyword>
<dbReference type="EMBL" id="VUNN01000011">
    <property type="protein sequence ID" value="MSU06437.1"/>
    <property type="molecule type" value="Genomic_DNA"/>
</dbReference>
<evidence type="ECO:0000259" key="5">
    <source>
        <dbReference type="Pfam" id="PF00155"/>
    </source>
</evidence>
<dbReference type="AlphaFoldDB" id="A0A7X2PCX7"/>
<feature type="domain" description="Aminotransferase class I/classII large" evidence="5">
    <location>
        <begin position="68"/>
        <end position="404"/>
    </location>
</feature>
<proteinExistence type="predicted"/>
<dbReference type="GO" id="GO:0009042">
    <property type="term" value="F:valine-pyruvate transaminase activity"/>
    <property type="evidence" value="ECO:0007669"/>
    <property type="project" value="UniProtKB-EC"/>
</dbReference>
<keyword evidence="2 6" id="KW-0032">Aminotransferase</keyword>
<gene>
    <name evidence="6" type="ORF">FYJ80_06530</name>
</gene>
<protein>
    <submittedName>
        <fullName evidence="6">Valine--pyruvate transaminase</fullName>
        <ecNumber evidence="6">2.6.1.66</ecNumber>
    </submittedName>
</protein>
<dbReference type="CDD" id="cd00609">
    <property type="entry name" value="AAT_like"/>
    <property type="match status" value="1"/>
</dbReference>
<dbReference type="PANTHER" id="PTHR42790">
    <property type="entry name" value="AMINOTRANSFERASE"/>
    <property type="match status" value="1"/>
</dbReference>
<comment type="cofactor">
    <cofactor evidence="1">
        <name>pyridoxal 5'-phosphate</name>
        <dbReference type="ChEBI" id="CHEBI:597326"/>
    </cofactor>
</comment>
<accession>A0A7X2PCX7</accession>
<dbReference type="Pfam" id="PF00155">
    <property type="entry name" value="Aminotran_1_2"/>
    <property type="match status" value="1"/>
</dbReference>
<dbReference type="InterPro" id="IPR050859">
    <property type="entry name" value="Class-I_PLP-dep_aminotransf"/>
</dbReference>
<name>A0A7X2PCX7_9SPIO</name>
<dbReference type="InterPro" id="IPR015421">
    <property type="entry name" value="PyrdxlP-dep_Trfase_major"/>
</dbReference>
<evidence type="ECO:0000256" key="2">
    <source>
        <dbReference type="ARBA" id="ARBA00022576"/>
    </source>
</evidence>